<dbReference type="Proteomes" id="UP000030706">
    <property type="component" value="Unassembled WGS sequence"/>
</dbReference>
<evidence type="ECO:0000313" key="4">
    <source>
        <dbReference type="Proteomes" id="UP000030706"/>
    </source>
</evidence>
<protein>
    <submittedName>
        <fullName evidence="3">Uncharacterized protein</fullName>
    </submittedName>
</protein>
<dbReference type="AlphaFoldDB" id="A0A074XSU3"/>
<keyword evidence="2" id="KW-1133">Transmembrane helix</keyword>
<feature type="compositionally biased region" description="Pro residues" evidence="1">
    <location>
        <begin position="122"/>
        <end position="131"/>
    </location>
</feature>
<name>A0A074XSU3_AURPU</name>
<feature type="transmembrane region" description="Helical" evidence="2">
    <location>
        <begin position="172"/>
        <end position="194"/>
    </location>
</feature>
<feature type="compositionally biased region" description="Low complexity" evidence="1">
    <location>
        <begin position="132"/>
        <end position="152"/>
    </location>
</feature>
<dbReference type="HOGENOM" id="CLU_1261263_0_0_1"/>
<dbReference type="OrthoDB" id="3938789at2759"/>
<organism evidence="3 4">
    <name type="scientific">Aureobasidium pullulans EXF-150</name>
    <dbReference type="NCBI Taxonomy" id="1043002"/>
    <lineage>
        <taxon>Eukaryota</taxon>
        <taxon>Fungi</taxon>
        <taxon>Dikarya</taxon>
        <taxon>Ascomycota</taxon>
        <taxon>Pezizomycotina</taxon>
        <taxon>Dothideomycetes</taxon>
        <taxon>Dothideomycetidae</taxon>
        <taxon>Dothideales</taxon>
        <taxon>Saccotheciaceae</taxon>
        <taxon>Aureobasidium</taxon>
    </lineage>
</organism>
<gene>
    <name evidence="3" type="ORF">M438DRAFT_87200</name>
</gene>
<sequence length="219" mass="24228">MLPQRRKVQDLVAKTEGARSCRKDGRCKILSQRQRDLKEASTMTCDSDRLQGPCSFLEMNCHPCQLFPNPPSGSHTSTTSVFRMLATRARIVPRFIPLARPSIVARRFYADLPSTTPSSSPSTPPPPPPPTTSASTAPVAAPTTQPRPTASPDVIPIPQQQRPRKMQDGYSGGFYLSLLGGLLLAAPPITYFYWEHRKTHMREKKEAILKEIHARVGVA</sequence>
<proteinExistence type="predicted"/>
<dbReference type="EMBL" id="KL584975">
    <property type="protein sequence ID" value="KEQ88570.1"/>
    <property type="molecule type" value="Genomic_DNA"/>
</dbReference>
<accession>A0A074XSU3</accession>
<keyword evidence="2" id="KW-0812">Transmembrane</keyword>
<evidence type="ECO:0000256" key="2">
    <source>
        <dbReference type="SAM" id="Phobius"/>
    </source>
</evidence>
<feature type="region of interest" description="Disordered" evidence="1">
    <location>
        <begin position="113"/>
        <end position="166"/>
    </location>
</feature>
<evidence type="ECO:0000313" key="3">
    <source>
        <dbReference type="EMBL" id="KEQ88570.1"/>
    </source>
</evidence>
<reference evidence="3 4" key="1">
    <citation type="journal article" date="2014" name="BMC Genomics">
        <title>Genome sequencing of four Aureobasidium pullulans varieties: biotechnological potential, stress tolerance, and description of new species.</title>
        <authorList>
            <person name="Gostin Ar C."/>
            <person name="Ohm R.A."/>
            <person name="Kogej T."/>
            <person name="Sonjak S."/>
            <person name="Turk M."/>
            <person name="Zajc J."/>
            <person name="Zalar P."/>
            <person name="Grube M."/>
            <person name="Sun H."/>
            <person name="Han J."/>
            <person name="Sharma A."/>
            <person name="Chiniquy J."/>
            <person name="Ngan C.Y."/>
            <person name="Lipzen A."/>
            <person name="Barry K."/>
            <person name="Grigoriev I.V."/>
            <person name="Gunde-Cimerman N."/>
        </authorList>
    </citation>
    <scope>NUCLEOTIDE SEQUENCE [LARGE SCALE GENOMIC DNA]</scope>
    <source>
        <strain evidence="3 4">EXF-150</strain>
    </source>
</reference>
<keyword evidence="4" id="KW-1185">Reference proteome</keyword>
<dbReference type="GeneID" id="40752682"/>
<keyword evidence="2" id="KW-0472">Membrane</keyword>
<dbReference type="RefSeq" id="XP_029764757.1">
    <property type="nucleotide sequence ID" value="XM_029910376.1"/>
</dbReference>
<evidence type="ECO:0000256" key="1">
    <source>
        <dbReference type="SAM" id="MobiDB-lite"/>
    </source>
</evidence>